<comment type="caution">
    <text evidence="2">The sequence shown here is derived from an EMBL/GenBank/DDBJ whole genome shotgun (WGS) entry which is preliminary data.</text>
</comment>
<reference evidence="2" key="1">
    <citation type="submission" date="2020-08" db="EMBL/GenBank/DDBJ databases">
        <title>Spodoptera exigua strain:BAW_Kor-Di-RS1 Genome sequencing and assembly.</title>
        <authorList>
            <person name="Kim J."/>
            <person name="Nam H.Y."/>
            <person name="Kwon M."/>
            <person name="Choi J.H."/>
            <person name="Cho S.R."/>
            <person name="Kim G.-H."/>
        </authorList>
    </citation>
    <scope>NUCLEOTIDE SEQUENCE</scope>
    <source>
        <strain evidence="2">BAW_Kor-Di-RS1</strain>
        <tissue evidence="2">Whole-body</tissue>
    </source>
</reference>
<evidence type="ECO:0000313" key="2">
    <source>
        <dbReference type="EMBL" id="KAF9417683.1"/>
    </source>
</evidence>
<protein>
    <submittedName>
        <fullName evidence="2">Uncharacterized protein</fullName>
    </submittedName>
</protein>
<evidence type="ECO:0000256" key="1">
    <source>
        <dbReference type="SAM" id="Phobius"/>
    </source>
</evidence>
<feature type="transmembrane region" description="Helical" evidence="1">
    <location>
        <begin position="7"/>
        <end position="28"/>
    </location>
</feature>
<gene>
    <name evidence="2" type="ORF">HW555_005264</name>
</gene>
<accession>A0A835GLH6</accession>
<keyword evidence="1" id="KW-1133">Transmembrane helix</keyword>
<keyword evidence="1" id="KW-0812">Transmembrane</keyword>
<dbReference type="AlphaFoldDB" id="A0A835GLH6"/>
<dbReference type="Proteomes" id="UP000648187">
    <property type="component" value="Unassembled WGS sequence"/>
</dbReference>
<organism evidence="2 3">
    <name type="scientific">Spodoptera exigua</name>
    <name type="common">Beet armyworm</name>
    <name type="synonym">Noctua fulgens</name>
    <dbReference type="NCBI Taxonomy" id="7107"/>
    <lineage>
        <taxon>Eukaryota</taxon>
        <taxon>Metazoa</taxon>
        <taxon>Ecdysozoa</taxon>
        <taxon>Arthropoda</taxon>
        <taxon>Hexapoda</taxon>
        <taxon>Insecta</taxon>
        <taxon>Pterygota</taxon>
        <taxon>Neoptera</taxon>
        <taxon>Endopterygota</taxon>
        <taxon>Lepidoptera</taxon>
        <taxon>Glossata</taxon>
        <taxon>Ditrysia</taxon>
        <taxon>Noctuoidea</taxon>
        <taxon>Noctuidae</taxon>
        <taxon>Amphipyrinae</taxon>
        <taxon>Spodoptera</taxon>
    </lineage>
</organism>
<name>A0A835GLH6_SPOEX</name>
<sequence length="254" mass="28470">MAVEATVWLRISLTLIALSFCVAVGNVIRTEKVIEEVNANLKDVANGDEIFKKIAAGESITKKPGIIMFTAPYKLCEGGCNGSDGGNIMLQFPLFIGKRGRDAYKRIFYRDSDKLYSTVKGWPFKVKTKRMKAAKATTTTTTTEAPTTTTLPTPQCPYFPPDVCLKKIKKLNFTTTHNFTAQFLSSTGKYDTQKSNLTTKELLLRDQNADMSYFDNLGKDYDFYDLGFPYLGDLEQRPTFIPTQPAPSGYLYYT</sequence>
<keyword evidence="3" id="KW-1185">Reference proteome</keyword>
<keyword evidence="1" id="KW-0472">Membrane</keyword>
<evidence type="ECO:0000313" key="3">
    <source>
        <dbReference type="Proteomes" id="UP000648187"/>
    </source>
</evidence>
<proteinExistence type="predicted"/>
<dbReference type="EMBL" id="JACKWZ010000067">
    <property type="protein sequence ID" value="KAF9417683.1"/>
    <property type="molecule type" value="Genomic_DNA"/>
</dbReference>